<dbReference type="InterPro" id="IPR057444">
    <property type="entry name" value="Znf-CCCH_AtC3H23-like"/>
</dbReference>
<keyword evidence="4" id="KW-0238">DNA-binding</keyword>
<dbReference type="PANTHER" id="PTHR14493:SF50">
    <property type="entry name" value="RING FINGER PROTEIN UNKEMPT"/>
    <property type="match status" value="1"/>
</dbReference>
<dbReference type="Pfam" id="PF25512">
    <property type="entry name" value="zf-CCCH_AtC3H23"/>
    <property type="match status" value="1"/>
</dbReference>
<evidence type="ECO:0000256" key="2">
    <source>
        <dbReference type="ARBA" id="ARBA00022771"/>
    </source>
</evidence>
<feature type="region of interest" description="Disordered" evidence="7">
    <location>
        <begin position="999"/>
        <end position="1045"/>
    </location>
</feature>
<feature type="region of interest" description="Disordered" evidence="7">
    <location>
        <begin position="1224"/>
        <end position="1246"/>
    </location>
</feature>
<evidence type="ECO:0000256" key="4">
    <source>
        <dbReference type="ARBA" id="ARBA00023125"/>
    </source>
</evidence>
<keyword evidence="1 6" id="KW-0479">Metal-binding</keyword>
<dbReference type="OrthoDB" id="194358at2759"/>
<feature type="compositionally biased region" description="Acidic residues" evidence="7">
    <location>
        <begin position="1263"/>
        <end position="1278"/>
    </location>
</feature>
<dbReference type="PROSITE" id="PS50103">
    <property type="entry name" value="ZF_C3H1"/>
    <property type="match status" value="1"/>
</dbReference>
<dbReference type="Pfam" id="PF00642">
    <property type="entry name" value="zf-CCCH"/>
    <property type="match status" value="1"/>
</dbReference>
<proteinExistence type="predicted"/>
<dbReference type="Gene3D" id="3.30.1370.210">
    <property type="match status" value="1"/>
</dbReference>
<dbReference type="GO" id="GO:0008270">
    <property type="term" value="F:zinc ion binding"/>
    <property type="evidence" value="ECO:0007669"/>
    <property type="project" value="UniProtKB-KW"/>
</dbReference>
<dbReference type="SMART" id="SM00248">
    <property type="entry name" value="ANK"/>
    <property type="match status" value="7"/>
</dbReference>
<dbReference type="InterPro" id="IPR036770">
    <property type="entry name" value="Ankyrin_rpt-contain_sf"/>
</dbReference>
<feature type="repeat" description="ANK" evidence="5">
    <location>
        <begin position="557"/>
        <end position="589"/>
    </location>
</feature>
<feature type="repeat" description="ANK" evidence="5">
    <location>
        <begin position="522"/>
        <end position="546"/>
    </location>
</feature>
<dbReference type="PRINTS" id="PR01415">
    <property type="entry name" value="ANKYRIN"/>
</dbReference>
<feature type="compositionally biased region" description="Low complexity" evidence="7">
    <location>
        <begin position="1314"/>
        <end position="1343"/>
    </location>
</feature>
<accession>A0A2P6TYX7</accession>
<feature type="repeat" description="ANK" evidence="5">
    <location>
        <begin position="664"/>
        <end position="696"/>
    </location>
</feature>
<dbReference type="SUPFAM" id="SSF90229">
    <property type="entry name" value="CCCH zinc finger"/>
    <property type="match status" value="1"/>
</dbReference>
<evidence type="ECO:0000256" key="7">
    <source>
        <dbReference type="SAM" id="MobiDB-lite"/>
    </source>
</evidence>
<comment type="caution">
    <text evidence="9">The sequence shown here is derived from an EMBL/GenBank/DDBJ whole genome shotgun (WGS) entry which is preliminary data.</text>
</comment>
<dbReference type="InterPro" id="IPR036855">
    <property type="entry name" value="Znf_CCCH_sf"/>
</dbReference>
<feature type="domain" description="C3H1-type" evidence="8">
    <location>
        <begin position="38"/>
        <end position="66"/>
    </location>
</feature>
<dbReference type="GO" id="GO:0003677">
    <property type="term" value="F:DNA binding"/>
    <property type="evidence" value="ECO:0007669"/>
    <property type="project" value="UniProtKB-KW"/>
</dbReference>
<feature type="compositionally biased region" description="Low complexity" evidence="7">
    <location>
        <begin position="1104"/>
        <end position="1138"/>
    </location>
</feature>
<dbReference type="EMBL" id="LHPG02000004">
    <property type="protein sequence ID" value="PRW59272.1"/>
    <property type="molecule type" value="Genomic_DNA"/>
</dbReference>
<feature type="compositionally biased region" description="Low complexity" evidence="7">
    <location>
        <begin position="1293"/>
        <end position="1306"/>
    </location>
</feature>
<dbReference type="PROSITE" id="PS50297">
    <property type="entry name" value="ANK_REP_REGION"/>
    <property type="match status" value="2"/>
</dbReference>
<evidence type="ECO:0000256" key="1">
    <source>
        <dbReference type="ARBA" id="ARBA00022723"/>
    </source>
</evidence>
<keyword evidence="3 6" id="KW-0862">Zinc</keyword>
<evidence type="ECO:0000256" key="6">
    <source>
        <dbReference type="PROSITE-ProRule" id="PRU00723"/>
    </source>
</evidence>
<organism evidence="9 10">
    <name type="scientific">Chlorella sorokiniana</name>
    <name type="common">Freshwater green alga</name>
    <dbReference type="NCBI Taxonomy" id="3076"/>
    <lineage>
        <taxon>Eukaryota</taxon>
        <taxon>Viridiplantae</taxon>
        <taxon>Chlorophyta</taxon>
        <taxon>core chlorophytes</taxon>
        <taxon>Trebouxiophyceae</taxon>
        <taxon>Chlorellales</taxon>
        <taxon>Chlorellaceae</taxon>
        <taxon>Chlorella clade</taxon>
        <taxon>Chlorella</taxon>
    </lineage>
</organism>
<feature type="region of interest" description="Disordered" evidence="7">
    <location>
        <begin position="1104"/>
        <end position="1145"/>
    </location>
</feature>
<dbReference type="Gene3D" id="1.25.40.20">
    <property type="entry name" value="Ankyrin repeat-containing domain"/>
    <property type="match status" value="3"/>
</dbReference>
<gene>
    <name evidence="9" type="ORF">C2E21_2595</name>
</gene>
<dbReference type="InterPro" id="IPR000571">
    <property type="entry name" value="Znf_CCCH"/>
</dbReference>
<feature type="zinc finger region" description="C3H1-type" evidence="6">
    <location>
        <begin position="38"/>
        <end position="66"/>
    </location>
</feature>
<evidence type="ECO:0000256" key="3">
    <source>
        <dbReference type="ARBA" id="ARBA00022833"/>
    </source>
</evidence>
<dbReference type="InterPro" id="IPR045234">
    <property type="entry name" value="Unkempt-like"/>
</dbReference>
<feature type="region of interest" description="Disordered" evidence="7">
    <location>
        <begin position="241"/>
        <end position="264"/>
    </location>
</feature>
<reference evidence="9 10" key="1">
    <citation type="journal article" date="2018" name="Plant J.">
        <title>Genome sequences of Chlorella sorokiniana UTEX 1602 and Micractinium conductrix SAG 241.80: implications to maltose excretion by a green alga.</title>
        <authorList>
            <person name="Arriola M.B."/>
            <person name="Velmurugan N."/>
            <person name="Zhang Y."/>
            <person name="Plunkett M.H."/>
            <person name="Hondzo H."/>
            <person name="Barney B.M."/>
        </authorList>
    </citation>
    <scope>NUCLEOTIDE SEQUENCE [LARGE SCALE GENOMIC DNA]</scope>
    <source>
        <strain evidence="10">UTEX 1602</strain>
    </source>
</reference>
<protein>
    <submittedName>
        <fullName evidence="9">Zinc finger CCCH domain-containing 2-like</fullName>
    </submittedName>
</protein>
<dbReference type="Proteomes" id="UP000239899">
    <property type="component" value="Unassembled WGS sequence"/>
</dbReference>
<evidence type="ECO:0000313" key="9">
    <source>
        <dbReference type="EMBL" id="PRW59272.1"/>
    </source>
</evidence>
<keyword evidence="2 6" id="KW-0863">Zinc-finger</keyword>
<feature type="compositionally biased region" description="Gly residues" evidence="7">
    <location>
        <begin position="1224"/>
        <end position="1241"/>
    </location>
</feature>
<keyword evidence="10" id="KW-1185">Reference proteome</keyword>
<feature type="compositionally biased region" description="Low complexity" evidence="7">
    <location>
        <begin position="1004"/>
        <end position="1033"/>
    </location>
</feature>
<evidence type="ECO:0000313" key="10">
    <source>
        <dbReference type="Proteomes" id="UP000239899"/>
    </source>
</evidence>
<dbReference type="PROSITE" id="PS50088">
    <property type="entry name" value="ANK_REPEAT"/>
    <property type="match status" value="3"/>
</dbReference>
<name>A0A2P6TYX7_CHLSO</name>
<feature type="region of interest" description="Disordered" evidence="7">
    <location>
        <begin position="1263"/>
        <end position="1371"/>
    </location>
</feature>
<dbReference type="SMART" id="SM00356">
    <property type="entry name" value="ZnF_C3H1"/>
    <property type="match status" value="1"/>
</dbReference>
<sequence>MYDFKVKRCPRARPHDWTACPFAHPGEKAKRRDPRRYRYSGTACPDFRKTGVCRRGDACPYSHGVFECWLHPSRYRTQMCTDGPSCRRRVCFFAHYEHELRRAEEYPPLLNQQLHAGLVAEARALQQQQLAQALSGILGAGSVPSGLASSGPSANLEPLMSVQLLKTLQQQTPAALLGVATGADSSAPTTPTGMAGLSPNSVAASALQHDSSNLLLQLQLMQQQQAAGQALVAGALHTTLSDASQHSGSSPGGSPRMVAGGGIDADAARLGSPTMVPAADEASQLARLIQQQQAAAAATAAAAGSIDPALLAALQNLGLGAAAAAGVPEGIDIAGSLARRSIDNSALTRQVAPAGGVADNYLAAAAAALASGQAVGSLGAAGMPGTGSLPSQSFMSAAAALAARAGSGQPSSPTVTEEDRGLSLEHILAELPRSASQVHLNPQRRAIRMGNVMAPAPAPAAPAFPALEEEPDCAALLGAYFSRQAQRSTWPLRAATRRWGAADAATSLSAGGVGGAPPADATGATALHVAAANGWDELLDRLLETGRLGVDAPSRVDGYTPLMVAAACGRPHAVEALLAHGADPSKRSRRGASSLHFAAQTPQGQSALAVLLAHPSYTPALVRQAGFRNRSPLMLSVLTHGSPGIVRQLLAAGADPSEAVESMGRASVLHTAAHMARLDAMRELIRAGGNVNAVATDGITVTQEVFLQPPNQRFTEAVKRQMFNLLREAQADVGARVIGKELTVLHFAVAQCKQEETANLLLDSNIDLTCAGRGWTRLAEALVVAGADCSARNRDELQPLHSAVLGRHCATVGMLLRRGADPLAACPDLYPSYADWKVRMGMQAMQELMQGQGAALQGAIFGQLLGMDPSNPARDEPSLTAVDLACCVARDVPTVEAFLERGVRPSEAALRLAEHAVPIMRVAVERPLWTPELHRRLPPRFCRAARELLLCLNRPVRGSDGRAVTLTPDAVAAVLQQAAFPLYAWADAPWFEAQTVRPPLRRSAAQQQGQQGQQQAQQPGQQPGPQQGPVQGQQPGGPPQGLAGLAAGMLPGAQVIQPGEPVPPFAQALVQAMQQQLPPGAAPPQIVLLPGPPPPGLAAHLGGLAAHPGHPGQPGQPVLQHGAPPAAAAGAASGGPAPMQHQQVPVGPGQHMHVMQFQLDLPPGGPAAAAAAAPAILGHLMVQIMDQLMGPNGMGPADGPDGPGGGLPGVLAGLGGLGAGPPGPGAAAGGAAGGPQPGGAFPGLPPLPLMFDWGDLLFGDDDEEEEDEFDEEEEEDGMFEQGVVPNGEEGDQAGDAGAPDALEGPAAGPPAAAPPAAAVAPPAAPAAQASAAAPPADSPGAGPSKRRNDEAGDGDASGGHYNLRTKRQRRE</sequence>
<evidence type="ECO:0000256" key="5">
    <source>
        <dbReference type="PROSITE-ProRule" id="PRU00023"/>
    </source>
</evidence>
<dbReference type="PANTHER" id="PTHR14493">
    <property type="entry name" value="UNKEMPT FAMILY MEMBER"/>
    <property type="match status" value="1"/>
</dbReference>
<evidence type="ECO:0000259" key="8">
    <source>
        <dbReference type="PROSITE" id="PS50103"/>
    </source>
</evidence>
<dbReference type="Pfam" id="PF12796">
    <property type="entry name" value="Ank_2"/>
    <property type="match status" value="1"/>
</dbReference>
<dbReference type="SUPFAM" id="SSF48403">
    <property type="entry name" value="Ankyrin repeat"/>
    <property type="match status" value="1"/>
</dbReference>
<dbReference type="GO" id="GO:0010468">
    <property type="term" value="P:regulation of gene expression"/>
    <property type="evidence" value="ECO:0007669"/>
    <property type="project" value="UniProtKB-ARBA"/>
</dbReference>
<dbReference type="InterPro" id="IPR002110">
    <property type="entry name" value="Ankyrin_rpt"/>
</dbReference>
<keyword evidence="5" id="KW-0040">ANK repeat</keyword>